<evidence type="ECO:0000256" key="1">
    <source>
        <dbReference type="SAM" id="Phobius"/>
    </source>
</evidence>
<sequence length="70" mass="7098">MSAAPAASEPGPAVVLAWLVVLPLLIGVVGVQLGDATGLLWVKSALAPLASSAVAPVLIRRAGLFDDLRR</sequence>
<keyword evidence="1" id="KW-0812">Transmembrane</keyword>
<keyword evidence="1" id="KW-0472">Membrane</keyword>
<keyword evidence="3" id="KW-1185">Reference proteome</keyword>
<keyword evidence="1" id="KW-1133">Transmembrane helix</keyword>
<proteinExistence type="predicted"/>
<reference evidence="2" key="1">
    <citation type="submission" date="2017-09" db="EMBL/GenBank/DDBJ databases">
        <title>Complete Genome Sequence of ansamitocin-producing Bacterium Actinosynnema pretiosum X47.</title>
        <authorList>
            <person name="Cao G."/>
            <person name="Zong G."/>
            <person name="Zhong C."/>
            <person name="Fu J."/>
        </authorList>
    </citation>
    <scope>NUCLEOTIDE SEQUENCE [LARGE SCALE GENOMIC DNA]</scope>
    <source>
        <strain evidence="2">X47</strain>
    </source>
</reference>
<organism evidence="2 3">
    <name type="scientific">Actinosynnema pretiosum</name>
    <dbReference type="NCBI Taxonomy" id="42197"/>
    <lineage>
        <taxon>Bacteria</taxon>
        <taxon>Bacillati</taxon>
        <taxon>Actinomycetota</taxon>
        <taxon>Actinomycetes</taxon>
        <taxon>Pseudonocardiales</taxon>
        <taxon>Pseudonocardiaceae</taxon>
        <taxon>Actinosynnema</taxon>
    </lineage>
</organism>
<protein>
    <submittedName>
        <fullName evidence="2">Uncharacterized protein</fullName>
    </submittedName>
</protein>
<dbReference type="RefSeq" id="WP_096494880.1">
    <property type="nucleotide sequence ID" value="NZ_CP023445.1"/>
</dbReference>
<dbReference type="KEGG" id="apre:CNX65_18905"/>
<name>A0A290Z7V3_9PSEU</name>
<gene>
    <name evidence="2" type="ORF">CNX65_18905</name>
</gene>
<accession>A0A290Z7V3</accession>
<feature type="transmembrane region" description="Helical" evidence="1">
    <location>
        <begin position="39"/>
        <end position="59"/>
    </location>
</feature>
<feature type="transmembrane region" description="Helical" evidence="1">
    <location>
        <begin position="12"/>
        <end position="33"/>
    </location>
</feature>
<dbReference type="Proteomes" id="UP000218505">
    <property type="component" value="Chromosome"/>
</dbReference>
<dbReference type="AlphaFoldDB" id="A0A290Z7V3"/>
<evidence type="ECO:0000313" key="2">
    <source>
        <dbReference type="EMBL" id="ATE55100.1"/>
    </source>
</evidence>
<evidence type="ECO:0000313" key="3">
    <source>
        <dbReference type="Proteomes" id="UP000218505"/>
    </source>
</evidence>
<dbReference type="EMBL" id="CP023445">
    <property type="protein sequence ID" value="ATE55100.1"/>
    <property type="molecule type" value="Genomic_DNA"/>
</dbReference>